<evidence type="ECO:0000259" key="2">
    <source>
        <dbReference type="Pfam" id="PF20182"/>
    </source>
</evidence>
<feature type="transmembrane region" description="Helical" evidence="1">
    <location>
        <begin position="221"/>
        <end position="243"/>
    </location>
</feature>
<feature type="transmembrane region" description="Helical" evidence="1">
    <location>
        <begin position="40"/>
        <end position="61"/>
    </location>
</feature>
<name>A0ABZ1RFS5_9ACTN</name>
<evidence type="ECO:0000313" key="3">
    <source>
        <dbReference type="EMBL" id="WUO45035.1"/>
    </source>
</evidence>
<accession>A0ABZ1RFS5</accession>
<dbReference type="Pfam" id="PF20182">
    <property type="entry name" value="DUF6545"/>
    <property type="match status" value="1"/>
</dbReference>
<evidence type="ECO:0000256" key="1">
    <source>
        <dbReference type="SAM" id="Phobius"/>
    </source>
</evidence>
<keyword evidence="4" id="KW-1185">Reference proteome</keyword>
<feature type="transmembrane region" description="Helical" evidence="1">
    <location>
        <begin position="73"/>
        <end position="94"/>
    </location>
</feature>
<evidence type="ECO:0000313" key="4">
    <source>
        <dbReference type="Proteomes" id="UP001432075"/>
    </source>
</evidence>
<keyword evidence="1" id="KW-0472">Membrane</keyword>
<dbReference type="EMBL" id="CP108057">
    <property type="protein sequence ID" value="WUO45035.1"/>
    <property type="molecule type" value="Genomic_DNA"/>
</dbReference>
<keyword evidence="1" id="KW-1133">Transmembrane helix</keyword>
<feature type="transmembrane region" description="Helical" evidence="1">
    <location>
        <begin position="106"/>
        <end position="127"/>
    </location>
</feature>
<protein>
    <recommendedName>
        <fullName evidence="2">DUF6545 domain-containing protein</fullName>
    </recommendedName>
</protein>
<sequence length="416" mass="45446">MNDPHGLAFYVPGTFLALILGTRIPALWRHPQDRLLRSVCVLLTTSIGVFFSCAVPTMAAVNRLTGVPNAAAPIVYSLLTAFSGANILLIIHWSRGPDEADRAARWARRCTAVTAAVIVAVNVLFLLGDTPVERLTDLDTYYASTPFIREMILLYLLAHTTAGVIGSFLCARWAREVHGGLKAGLALITLGYLLNLSYDVLKFSAIGARWAHRDWDQLSTRYAAALASLSALVAGLGFVLPLLSQRLAAYWDMWRRFYQLRPLWRELREAMHRSIDLAAGPCTSIEIRVTQLESDIHDGILAVSPHLDARQRERALEEARRSSRSADDVVAIADAAALAHAVVVWGRERPAGKDTGLAGQVGPAGLPGLPGPFRQNHRSVLTLPDHPAGLVRMSRALSSDVVKSFRDAAALEDSRR</sequence>
<feature type="transmembrane region" description="Helical" evidence="1">
    <location>
        <begin position="183"/>
        <end position="201"/>
    </location>
</feature>
<proteinExistence type="predicted"/>
<dbReference type="RefSeq" id="WP_073798658.1">
    <property type="nucleotide sequence ID" value="NZ_BMVE01000003.1"/>
</dbReference>
<dbReference type="Proteomes" id="UP001432075">
    <property type="component" value="Chromosome"/>
</dbReference>
<organism evidence="3 4">
    <name type="scientific">Streptomyces goshikiensis</name>
    <dbReference type="NCBI Taxonomy" id="1942"/>
    <lineage>
        <taxon>Bacteria</taxon>
        <taxon>Bacillati</taxon>
        <taxon>Actinomycetota</taxon>
        <taxon>Actinomycetes</taxon>
        <taxon>Kitasatosporales</taxon>
        <taxon>Streptomycetaceae</taxon>
        <taxon>Streptomyces</taxon>
    </lineage>
</organism>
<feature type="domain" description="DUF6545" evidence="2">
    <location>
        <begin position="251"/>
        <end position="353"/>
    </location>
</feature>
<dbReference type="InterPro" id="IPR046675">
    <property type="entry name" value="DUF6545"/>
</dbReference>
<reference evidence="3" key="1">
    <citation type="submission" date="2022-10" db="EMBL/GenBank/DDBJ databases">
        <title>The complete genomes of actinobacterial strains from the NBC collection.</title>
        <authorList>
            <person name="Joergensen T.S."/>
            <person name="Alvarez Arevalo M."/>
            <person name="Sterndorff E.B."/>
            <person name="Faurdal D."/>
            <person name="Vuksanovic O."/>
            <person name="Mourched A.-S."/>
            <person name="Charusanti P."/>
            <person name="Shaw S."/>
            <person name="Blin K."/>
            <person name="Weber T."/>
        </authorList>
    </citation>
    <scope>NUCLEOTIDE SEQUENCE</scope>
    <source>
        <strain evidence="3">NBC_00283</strain>
    </source>
</reference>
<feature type="transmembrane region" description="Helical" evidence="1">
    <location>
        <begin position="6"/>
        <end position="28"/>
    </location>
</feature>
<keyword evidence="1" id="KW-0812">Transmembrane</keyword>
<feature type="transmembrane region" description="Helical" evidence="1">
    <location>
        <begin position="147"/>
        <end position="171"/>
    </location>
</feature>
<gene>
    <name evidence="3" type="ORF">OHU17_03950</name>
</gene>